<evidence type="ECO:0000313" key="1">
    <source>
        <dbReference type="EnsemblMetazoa" id="XP_026298755"/>
    </source>
</evidence>
<name>A0A7M7MNN5_APIME</name>
<dbReference type="EnsemblMetazoa" id="XM_026442966">
    <property type="protein sequence ID" value="XP_026298751"/>
    <property type="gene ID" value="LOC100578445"/>
</dbReference>
<accession>A0A8B8H425</accession>
<reference evidence="2" key="3">
    <citation type="submission" date="2025-05" db="UniProtKB">
        <authorList>
            <consortium name="RefSeq"/>
        </authorList>
    </citation>
    <scope>NUCLEOTIDE SEQUENCE [LARGE SCALE GENOMIC DNA]</scope>
    <source>
        <strain evidence="2 3">DH4</strain>
        <tissue evidence="3">Whole body</tissue>
    </source>
</reference>
<keyword evidence="2" id="KW-1185">Reference proteome</keyword>
<protein>
    <submittedName>
        <fullName evidence="3 4">Uncharacterized protein LOC100578445 isoform X1</fullName>
    </submittedName>
</protein>
<evidence type="ECO:0000313" key="3">
    <source>
        <dbReference type="RefSeq" id="XP_026298751.1"/>
    </source>
</evidence>
<dbReference type="EnsemblMetazoa" id="XM_026442970">
    <property type="protein sequence ID" value="XP_026298755"/>
    <property type="gene ID" value="LOC100578445"/>
</dbReference>
<accession>A0A7M7MNN5</accession>
<dbReference type="RefSeq" id="XP_026298751.1">
    <property type="nucleotide sequence ID" value="XM_026442966.1"/>
</dbReference>
<accession>A0A7M7SQ88</accession>
<reference evidence="1" key="1">
    <citation type="submission" date="2021-01" db="UniProtKB">
        <authorList>
            <consortium name="EnsemblMetazoa"/>
        </authorList>
    </citation>
    <scope>IDENTIFICATION</scope>
    <source>
        <strain evidence="1">DH4</strain>
    </source>
</reference>
<dbReference type="RefSeq" id="XP_026298755.1">
    <property type="nucleotide sequence ID" value="XM_026442970.1"/>
</dbReference>
<proteinExistence type="predicted"/>
<evidence type="ECO:0000313" key="4">
    <source>
        <dbReference type="RefSeq" id="XP_026298755.1"/>
    </source>
</evidence>
<dbReference type="Proteomes" id="UP000005203">
    <property type="component" value="Linkage group LG1"/>
</dbReference>
<organism evidence="1">
    <name type="scientific">Apis mellifera</name>
    <name type="common">Honeybee</name>
    <dbReference type="NCBI Taxonomy" id="7460"/>
    <lineage>
        <taxon>Eukaryota</taxon>
        <taxon>Metazoa</taxon>
        <taxon>Ecdysozoa</taxon>
        <taxon>Arthropoda</taxon>
        <taxon>Hexapoda</taxon>
        <taxon>Insecta</taxon>
        <taxon>Pterygota</taxon>
        <taxon>Neoptera</taxon>
        <taxon>Endopterygota</taxon>
        <taxon>Hymenoptera</taxon>
        <taxon>Apocrita</taxon>
        <taxon>Aculeata</taxon>
        <taxon>Apoidea</taxon>
        <taxon>Anthophila</taxon>
        <taxon>Apidae</taxon>
        <taxon>Apis</taxon>
    </lineage>
</organism>
<dbReference type="GeneID" id="100578445"/>
<gene>
    <name evidence="3 4" type="primary">LOC100578445</name>
</gene>
<reference evidence="4" key="2">
    <citation type="submission" date="2025-04" db="UniProtKB">
        <authorList>
            <consortium name="RefSeq"/>
        </authorList>
    </citation>
    <scope>IDENTIFICATION</scope>
    <source>
        <strain evidence="4">DH4</strain>
        <tissue evidence="4">Whole body</tissue>
    </source>
</reference>
<dbReference type="OrthoDB" id="7555145at2759"/>
<sequence>MCSCEEITHARCKVHPTFVDPSCIPNNGGLNYIGPYLDNIKPFLGSNWENRIRSILDEFVCKPNSHYAKQFPRVKKFLDMVAIWANDVSCKDTVIKQEVIKHTIECMMKDNLMTQFAEPILDNGSNKVDSDSLATKHNSLQCMNVWRFITEKDYWLCQDCSTPIQIDPKTYRKIHENNGESSNSDLDVEVGSISQEPSSYCSCRTTSCDRISNQEIDTSICQAEVKKQELEFIFQLNVQNEIPTTTLNNCCTETLQDTIKIKCDYDTKCVHTQTSQTNLNLILTTNQCELIKTCDASVQPKPCPRKTSIEELNMVCRDQNTFPKNSKLKIYIYKAMSTIRDVPNVSSLSLPCKSNQLIVRLFETDPFLLDSCLILLRKRFEKDICNACSCINDILKKFDDSMIKLFRLNCEIKHGRVDLNLVCKNGNTSKSRWFLARIPTCVHKRDSCHKEVESCEKYGEQGKSMEIPIDSVCGEEAKIECCKELEERKDTFYSFCSNDSSVSMESSVSEKEKDEEKEVNFVWSREGPKQMEFVLSSKNAVSSNKKHGKGKVCFETDAEKAEEHDDEISDKSESFLNEEKTMVEGDKKEEVVDEKNFRCEKSETREFVMIGTENELTLCEYDYSSDSLKESVIREDQSTSKARDKNEKFSNNEFFSSDNLNEQKDSCVTNEKIESLKKDYKECHLEENVVEMREPERSRTREHEEYLKDNSCSIMKKDISMGNEICICECRNNIPQMENFIKRETNILSEGVVKYNFELNKNICQVEDTCKREVNILEKKKNLEEKFSVDSISFVHSNSTKCSCCGKALLSPSDEEISETNKFCTNETILDSKVQETSNLIETENISDNLKSSNLQYCKFQTSSIISSSPDQCYNTVNSNATDSPRSCPNCEQNLSKQFTSEKISHPPVPESLFVFCKDFNVTNFSSTSDEESLSENFETRNQETRGKFKSPCRKSTPPCRRKLIHYTMCDNSSCPAKNFRRVRYVKPDSKCKSRGADGARVVARHKSRRGFVIPSSLCTSFPAIDRIKYLIRKKLRKLLLEERDKGTSTSKTFLRTDKYLVSISSGKLNGERVIYEPCPGRSPIRCPFTARNRCETGDRVTVKTFSEGKSLNKNKNVIGDTIKAKCQKMIQNNDIFKRIKMADVLKSQKYDSKKLSIDARDLINKEKSKIRKLDSYSLKSRSLKDDRSSVVSLNSTRVVFFEDEGDHFINRSFLREKNFVMRRDNRNVANNCELKKDFFIDSRSLRSYSRKNCERNFVGNETKTENRTCSDKMRSFEKRLYKLERKQKEDNNLTIFLDDYERLISELDADFRLKLLQYVTLCRSVKNCLMKRLRPDDICESSTSL</sequence>
<dbReference type="KEGG" id="ame:100578445"/>
<evidence type="ECO:0000313" key="2">
    <source>
        <dbReference type="Proteomes" id="UP000005203"/>
    </source>
</evidence>
<accession>A0A8B8H426</accession>